<gene>
    <name evidence="9" type="ORF">D3Y57_17745</name>
</gene>
<dbReference type="Proteomes" id="UP000276254">
    <property type="component" value="Chromosome"/>
</dbReference>
<accession>A0A494TQQ0</accession>
<dbReference type="Pfam" id="PF01544">
    <property type="entry name" value="CorA"/>
    <property type="match status" value="1"/>
</dbReference>
<evidence type="ECO:0000256" key="2">
    <source>
        <dbReference type="ARBA" id="ARBA00009765"/>
    </source>
</evidence>
<organism evidence="9 10">
    <name type="scientific">Sphingomonas paeninsulae</name>
    <dbReference type="NCBI Taxonomy" id="2319844"/>
    <lineage>
        <taxon>Bacteria</taxon>
        <taxon>Pseudomonadati</taxon>
        <taxon>Pseudomonadota</taxon>
        <taxon>Alphaproteobacteria</taxon>
        <taxon>Sphingomonadales</taxon>
        <taxon>Sphingomonadaceae</taxon>
        <taxon>Sphingomonas</taxon>
    </lineage>
</organism>
<comment type="subcellular location">
    <subcellularLocation>
        <location evidence="1">Cell membrane</location>
        <topology evidence="1">Multi-pass membrane protein</topology>
    </subcellularLocation>
</comment>
<dbReference type="EMBL" id="CP032829">
    <property type="protein sequence ID" value="AYJ87435.1"/>
    <property type="molecule type" value="Genomic_DNA"/>
</dbReference>
<keyword evidence="3" id="KW-0813">Transport</keyword>
<proteinExistence type="inferred from homology"/>
<dbReference type="SUPFAM" id="SSF144083">
    <property type="entry name" value="Magnesium transport protein CorA, transmembrane region"/>
    <property type="match status" value="1"/>
</dbReference>
<keyword evidence="6 8" id="KW-1133">Transmembrane helix</keyword>
<keyword evidence="4" id="KW-1003">Cell membrane</keyword>
<evidence type="ECO:0000313" key="9">
    <source>
        <dbReference type="EMBL" id="AYJ87435.1"/>
    </source>
</evidence>
<dbReference type="SUPFAM" id="SSF143865">
    <property type="entry name" value="CorA soluble domain-like"/>
    <property type="match status" value="1"/>
</dbReference>
<protein>
    <recommendedName>
        <fullName evidence="11">Magnesium transporter</fullName>
    </recommendedName>
</protein>
<dbReference type="AlphaFoldDB" id="A0A494TQQ0"/>
<evidence type="ECO:0000256" key="7">
    <source>
        <dbReference type="ARBA" id="ARBA00023136"/>
    </source>
</evidence>
<evidence type="ECO:0000313" key="10">
    <source>
        <dbReference type="Proteomes" id="UP000276254"/>
    </source>
</evidence>
<dbReference type="Gene3D" id="1.20.58.340">
    <property type="entry name" value="Magnesium transport protein CorA, transmembrane region"/>
    <property type="match status" value="2"/>
</dbReference>
<evidence type="ECO:0000256" key="6">
    <source>
        <dbReference type="ARBA" id="ARBA00022989"/>
    </source>
</evidence>
<dbReference type="InterPro" id="IPR045861">
    <property type="entry name" value="CorA_cytoplasmic_dom"/>
</dbReference>
<evidence type="ECO:0000256" key="3">
    <source>
        <dbReference type="ARBA" id="ARBA00022448"/>
    </source>
</evidence>
<reference evidence="9 10" key="1">
    <citation type="submission" date="2018-09" db="EMBL/GenBank/DDBJ databases">
        <title>Sphingomonas peninsula sp. nov., isolated from fildes peninsula, Antarctic soil.</title>
        <authorList>
            <person name="Yingchao G."/>
        </authorList>
    </citation>
    <scope>NUCLEOTIDE SEQUENCE [LARGE SCALE GENOMIC DNA]</scope>
    <source>
        <strain evidence="9 10">YZ-8</strain>
    </source>
</reference>
<feature type="transmembrane region" description="Helical" evidence="8">
    <location>
        <begin position="309"/>
        <end position="329"/>
    </location>
</feature>
<dbReference type="RefSeq" id="WP_121154737.1">
    <property type="nucleotide sequence ID" value="NZ_CP032829.1"/>
</dbReference>
<dbReference type="GO" id="GO:0050897">
    <property type="term" value="F:cobalt ion binding"/>
    <property type="evidence" value="ECO:0007669"/>
    <property type="project" value="TreeGrafter"/>
</dbReference>
<dbReference type="InterPro" id="IPR002523">
    <property type="entry name" value="MgTranspt_CorA/ZnTranspt_ZntB"/>
</dbReference>
<keyword evidence="5 8" id="KW-0812">Transmembrane</keyword>
<dbReference type="GO" id="GO:0005886">
    <property type="term" value="C:plasma membrane"/>
    <property type="evidence" value="ECO:0007669"/>
    <property type="project" value="UniProtKB-SubCell"/>
</dbReference>
<dbReference type="Gene3D" id="3.30.460.20">
    <property type="entry name" value="CorA soluble domain-like"/>
    <property type="match status" value="1"/>
</dbReference>
<feature type="transmembrane region" description="Helical" evidence="8">
    <location>
        <begin position="273"/>
        <end position="297"/>
    </location>
</feature>
<keyword evidence="10" id="KW-1185">Reference proteome</keyword>
<dbReference type="GO" id="GO:0015095">
    <property type="term" value="F:magnesium ion transmembrane transporter activity"/>
    <property type="evidence" value="ECO:0007669"/>
    <property type="project" value="TreeGrafter"/>
</dbReference>
<comment type="similarity">
    <text evidence="2">Belongs to the CorA metal ion transporter (MIT) (TC 1.A.35) family.</text>
</comment>
<dbReference type="PANTHER" id="PTHR46494:SF1">
    <property type="entry name" value="CORA FAMILY METAL ION TRANSPORTER (EUROFUNG)"/>
    <property type="match status" value="1"/>
</dbReference>
<evidence type="ECO:0000256" key="4">
    <source>
        <dbReference type="ARBA" id="ARBA00022475"/>
    </source>
</evidence>
<dbReference type="GO" id="GO:0015087">
    <property type="term" value="F:cobalt ion transmembrane transporter activity"/>
    <property type="evidence" value="ECO:0007669"/>
    <property type="project" value="TreeGrafter"/>
</dbReference>
<evidence type="ECO:0000256" key="8">
    <source>
        <dbReference type="SAM" id="Phobius"/>
    </source>
</evidence>
<name>A0A494TQQ0_SPHPE</name>
<dbReference type="GO" id="GO:0000287">
    <property type="term" value="F:magnesium ion binding"/>
    <property type="evidence" value="ECO:0007669"/>
    <property type="project" value="TreeGrafter"/>
</dbReference>
<dbReference type="PANTHER" id="PTHR46494">
    <property type="entry name" value="CORA FAMILY METAL ION TRANSPORTER (EUROFUNG)"/>
    <property type="match status" value="1"/>
</dbReference>
<keyword evidence="7 8" id="KW-0472">Membrane</keyword>
<sequence>MPAEIFLYDADGRDETISFAQIASVAITEHKLIWVDISEGDRNALSQAGDSLGVKLQEIFNKDPSDAGNSPQNFGEYIRFNVSTAPSTSEEMHSDDHAAGLAEAAPACRVMFIIGETWLVTFHQSDIGFIHRFHEQDQGETLIGRMSPAGLAASLLDWSLADYFEGVTSITADVDKLDERVLRETTSKSLLGRIVTLRRRTSRIRELLVCNRVLFYGLSRPDLSLIANSESAPHYLTLTNRFERAVDEVEHVRDLINGSFDLFSSRNGIQTNALVKVLTILTAILGYTGAIAGIFGMNVKATVFEGGNITFAVIIGTVVLTSAFALLFARRRKWI</sequence>
<dbReference type="KEGG" id="spha:D3Y57_17745"/>
<dbReference type="OrthoDB" id="7596309at2"/>
<evidence type="ECO:0000256" key="1">
    <source>
        <dbReference type="ARBA" id="ARBA00004651"/>
    </source>
</evidence>
<evidence type="ECO:0000256" key="5">
    <source>
        <dbReference type="ARBA" id="ARBA00022692"/>
    </source>
</evidence>
<evidence type="ECO:0008006" key="11">
    <source>
        <dbReference type="Google" id="ProtNLM"/>
    </source>
</evidence>
<dbReference type="InterPro" id="IPR045863">
    <property type="entry name" value="CorA_TM1_TM2"/>
</dbReference>